<dbReference type="Proteomes" id="UP000198744">
    <property type="component" value="Unassembled WGS sequence"/>
</dbReference>
<dbReference type="EMBL" id="FOBS01000029">
    <property type="protein sequence ID" value="SEM63901.1"/>
    <property type="molecule type" value="Genomic_DNA"/>
</dbReference>
<proteinExistence type="predicted"/>
<name>A0A1H7ZZZ8_9BACT</name>
<dbReference type="RefSeq" id="WP_093884440.1">
    <property type="nucleotide sequence ID" value="NZ_FOBS01000029.1"/>
</dbReference>
<sequence length="65" mass="7468">MARNQVAASTGFGWRNETESGGVFKRNRVAEWPGIRIRKEFSELTYRNAPKKCRKGAFSSVKKLY</sequence>
<evidence type="ECO:0000313" key="1">
    <source>
        <dbReference type="EMBL" id="SEM63901.1"/>
    </source>
</evidence>
<dbReference type="AlphaFoldDB" id="A0A1H7ZZZ8"/>
<reference evidence="1 2" key="1">
    <citation type="submission" date="2016-10" db="EMBL/GenBank/DDBJ databases">
        <authorList>
            <person name="de Groot N.N."/>
        </authorList>
    </citation>
    <scope>NUCLEOTIDE SEQUENCE [LARGE SCALE GENOMIC DNA]</scope>
    <source>
        <strain evidence="1 2">DSM 8423</strain>
    </source>
</reference>
<gene>
    <name evidence="1" type="ORF">SAMN04489760_1292</name>
</gene>
<keyword evidence="2" id="KW-1185">Reference proteome</keyword>
<organism evidence="1 2">
    <name type="scientific">Syntrophus gentianae</name>
    <dbReference type="NCBI Taxonomy" id="43775"/>
    <lineage>
        <taxon>Bacteria</taxon>
        <taxon>Pseudomonadati</taxon>
        <taxon>Thermodesulfobacteriota</taxon>
        <taxon>Syntrophia</taxon>
        <taxon>Syntrophales</taxon>
        <taxon>Syntrophaceae</taxon>
        <taxon>Syntrophus</taxon>
    </lineage>
</organism>
<accession>A0A1H7ZZZ8</accession>
<protein>
    <submittedName>
        <fullName evidence="1">Uncharacterized protein</fullName>
    </submittedName>
</protein>
<evidence type="ECO:0000313" key="2">
    <source>
        <dbReference type="Proteomes" id="UP000198744"/>
    </source>
</evidence>